<dbReference type="GO" id="GO:0005737">
    <property type="term" value="C:cytoplasm"/>
    <property type="evidence" value="ECO:0007669"/>
    <property type="project" value="TreeGrafter"/>
</dbReference>
<organism evidence="10">
    <name type="scientific">Notodromas monacha</name>
    <dbReference type="NCBI Taxonomy" id="399045"/>
    <lineage>
        <taxon>Eukaryota</taxon>
        <taxon>Metazoa</taxon>
        <taxon>Ecdysozoa</taxon>
        <taxon>Arthropoda</taxon>
        <taxon>Crustacea</taxon>
        <taxon>Oligostraca</taxon>
        <taxon>Ostracoda</taxon>
        <taxon>Podocopa</taxon>
        <taxon>Podocopida</taxon>
        <taxon>Cypridocopina</taxon>
        <taxon>Cypridoidea</taxon>
        <taxon>Cyprididae</taxon>
        <taxon>Notodromas</taxon>
    </lineage>
</organism>
<keyword evidence="8" id="KW-0812">Transmembrane</keyword>
<evidence type="ECO:0000256" key="2">
    <source>
        <dbReference type="ARBA" id="ARBA00022840"/>
    </source>
</evidence>
<dbReference type="InterPro" id="IPR027417">
    <property type="entry name" value="P-loop_NTPase"/>
</dbReference>
<dbReference type="Gene3D" id="1.20.120.720">
    <property type="entry name" value="Myosin VI head, motor domain, U50 subdomain"/>
    <property type="match status" value="1"/>
</dbReference>
<feature type="domain" description="Myosin motor" evidence="9">
    <location>
        <begin position="405"/>
        <end position="1018"/>
    </location>
</feature>
<evidence type="ECO:0000256" key="3">
    <source>
        <dbReference type="ARBA" id="ARBA00023123"/>
    </source>
</evidence>
<reference evidence="10" key="1">
    <citation type="submission" date="2020-11" db="EMBL/GenBank/DDBJ databases">
        <authorList>
            <person name="Tran Van P."/>
        </authorList>
    </citation>
    <scope>NUCLEOTIDE SEQUENCE</scope>
</reference>
<feature type="region of interest" description="Actin-binding" evidence="6">
    <location>
        <begin position="888"/>
        <end position="910"/>
    </location>
</feature>
<dbReference type="EMBL" id="CAJPEX010002439">
    <property type="protein sequence ID" value="CAG0921003.1"/>
    <property type="molecule type" value="Genomic_DNA"/>
</dbReference>
<accession>A0A7R9GHP2</accession>
<keyword evidence="5 6" id="KW-0009">Actin-binding</keyword>
<dbReference type="SMART" id="SM00242">
    <property type="entry name" value="MYSc"/>
    <property type="match status" value="1"/>
</dbReference>
<evidence type="ECO:0000259" key="9">
    <source>
        <dbReference type="PROSITE" id="PS51456"/>
    </source>
</evidence>
<dbReference type="EMBL" id="OA884476">
    <property type="protein sequence ID" value="CAD7280851.1"/>
    <property type="molecule type" value="Genomic_DNA"/>
</dbReference>
<feature type="transmembrane region" description="Helical" evidence="8">
    <location>
        <begin position="60"/>
        <end position="79"/>
    </location>
</feature>
<sequence>MNTSITATAAVDPHQQNLGLQGEMLLSAAAVNNKPEKRAKCCEDGVEKCPPCFDSSDIEVPIYICLALLLWAATVLLFFKRWKKLRVLEPYQPQFYEAQHDPVCPMVNQVGFGACASETGATLGQVKVVSSNCSLNQNWDSASRWTPGPSAFQTLPSLSSEGSPELESDDAEGDNKPSNAVCVQVEPSSPLDPSTEEPSFDCGPSGKMSACPSIKGSNNNKKSLAAVVDEVVLYPKHSRSTSIYRLNVNRPNPPCCRRETVQSPRIIALENQGRLRTGSRVSLMNHPLMMRRQRCTSTVSQSSGGFSTPGRRSSVQYAPLLSKLLLQQQQGQFQQEFPAEENCRKLGTYCGVTAAGEGNFEDIELEMSSPTMVAASSSDDCDHTDLIRTHDLTKIDKLGDAEEELKKRFFAGEIYTWVGPALLAINPLGLGENFFPPRYSKDCSKNPHVRVIADKAWDQLCSSGSNQILVVSGESGSGKTVSGNLILERLLSKFQSSLVKSLRSIEPLLEAFGNAKTQHNDNSSRFGKLVSLDCSKRDRSLIGATLSTFMLEKTRVSSKPFHSERNFHIFYQLVLGLDEDVKKSLGLFSRTWCILGRSEHSQLAADLLGLTHSELMSALSSEKMFVGGRVVKSNAKSVSRRTMVERTVDSGEQREARRDTLMRLLYESVFLWLRNTFNRGLERAEDVDKIGILDVYGFECFQENSLEQLCINYANERIQQCYVTSFLKSWKEELFLELGVSDSIQTHVDLVDNSPIVAELDGKLSLFGLINEECRLKSSLGDESIVKRLEPASLKKILVSRTNRNLKSSFVIKHYARQVDYSVTGMIAKNKDCVPVEFADLLSSSTSDFIVNKLGKIWGSACEAERFEVSAYKKSRKLTILTKFKNSLDDLMKLLKTSELHFVRCVKPSVANSVQLWNPETISRQLSALGITATLELARAGLPNRFSFPVFLAKYSFLASEDLRLSLKTVLGEEDSHNLQLLMSKFLSEIFMESGFKVGISRVFLSDEAVEVLEKLVAVRRKAAERVIRRGLLNWKQKRCLAQAEVHDVKEEVVGRSVFGALLSRTKELWSRLFSAEEASEDLVYPLECDWSQFYTDTSVPMSTEKIINGKRVECPVFASPGILSIRRPQGEERSFRAVGTKLHIAHAIPWYARPKGLLDCLETR</sequence>
<protein>
    <recommendedName>
        <fullName evidence="9">Myosin motor domain-containing protein</fullName>
    </recommendedName>
</protein>
<keyword evidence="8" id="KW-1133">Transmembrane helix</keyword>
<name>A0A7R9GHP2_9CRUS</name>
<dbReference type="PROSITE" id="PS51456">
    <property type="entry name" value="MYOSIN_MOTOR"/>
    <property type="match status" value="1"/>
</dbReference>
<keyword evidence="4 6" id="KW-0505">Motor protein</keyword>
<keyword evidence="2 6" id="KW-0067">ATP-binding</keyword>
<keyword evidence="3 6" id="KW-0518">Myosin</keyword>
<dbReference type="Pfam" id="PF16066">
    <property type="entry name" value="DUF4808"/>
    <property type="match status" value="1"/>
</dbReference>
<dbReference type="GO" id="GO:0000146">
    <property type="term" value="F:microfilament motor activity"/>
    <property type="evidence" value="ECO:0007669"/>
    <property type="project" value="TreeGrafter"/>
</dbReference>
<evidence type="ECO:0000313" key="11">
    <source>
        <dbReference type="Proteomes" id="UP000678499"/>
    </source>
</evidence>
<dbReference type="GO" id="GO:0007015">
    <property type="term" value="P:actin filament organization"/>
    <property type="evidence" value="ECO:0007669"/>
    <property type="project" value="TreeGrafter"/>
</dbReference>
<evidence type="ECO:0000256" key="4">
    <source>
        <dbReference type="ARBA" id="ARBA00023175"/>
    </source>
</evidence>
<evidence type="ECO:0000313" key="10">
    <source>
        <dbReference type="EMBL" id="CAD7280851.1"/>
    </source>
</evidence>
<evidence type="ECO:0000256" key="1">
    <source>
        <dbReference type="ARBA" id="ARBA00022741"/>
    </source>
</evidence>
<proteinExistence type="inferred from homology"/>
<gene>
    <name evidence="10" type="ORF">NMOB1V02_LOCUS8508</name>
</gene>
<dbReference type="SUPFAM" id="SSF52540">
    <property type="entry name" value="P-loop containing nucleoside triphosphate hydrolases"/>
    <property type="match status" value="1"/>
</dbReference>
<dbReference type="GO" id="GO:0016459">
    <property type="term" value="C:myosin complex"/>
    <property type="evidence" value="ECO:0007669"/>
    <property type="project" value="UniProtKB-KW"/>
</dbReference>
<dbReference type="InterPro" id="IPR036961">
    <property type="entry name" value="Kinesin_motor_dom_sf"/>
</dbReference>
<dbReference type="OrthoDB" id="6108017at2759"/>
<dbReference type="Pfam" id="PF00063">
    <property type="entry name" value="Myosin_head"/>
    <property type="match status" value="2"/>
</dbReference>
<dbReference type="GO" id="GO:0016020">
    <property type="term" value="C:membrane"/>
    <property type="evidence" value="ECO:0007669"/>
    <property type="project" value="TreeGrafter"/>
</dbReference>
<dbReference type="GO" id="GO:0005524">
    <property type="term" value="F:ATP binding"/>
    <property type="evidence" value="ECO:0007669"/>
    <property type="project" value="UniProtKB-UniRule"/>
</dbReference>
<evidence type="ECO:0000256" key="6">
    <source>
        <dbReference type="PROSITE-ProRule" id="PRU00782"/>
    </source>
</evidence>
<dbReference type="PANTHER" id="PTHR13140">
    <property type="entry name" value="MYOSIN"/>
    <property type="match status" value="1"/>
</dbReference>
<comment type="similarity">
    <text evidence="6">Belongs to the TRAFAC class myosin-kinesin ATPase superfamily. Myosin family.</text>
</comment>
<dbReference type="Gene3D" id="1.20.5.4820">
    <property type="match status" value="1"/>
</dbReference>
<feature type="region of interest" description="Disordered" evidence="7">
    <location>
        <begin position="153"/>
        <end position="204"/>
    </location>
</feature>
<dbReference type="AlphaFoldDB" id="A0A7R9GHP2"/>
<dbReference type="PANTHER" id="PTHR13140:SF289">
    <property type="entry name" value="UNCONVENTIONAL MYOSIN-XIX"/>
    <property type="match status" value="1"/>
</dbReference>
<keyword evidence="11" id="KW-1185">Reference proteome</keyword>
<dbReference type="CDD" id="cd00124">
    <property type="entry name" value="MYSc"/>
    <property type="match status" value="1"/>
</dbReference>
<keyword evidence="8" id="KW-0472">Membrane</keyword>
<dbReference type="InterPro" id="IPR032073">
    <property type="entry name" value="FNDC5_C"/>
</dbReference>
<dbReference type="GO" id="GO:0051015">
    <property type="term" value="F:actin filament binding"/>
    <property type="evidence" value="ECO:0007669"/>
    <property type="project" value="TreeGrafter"/>
</dbReference>
<feature type="binding site" evidence="6">
    <location>
        <begin position="473"/>
        <end position="480"/>
    </location>
    <ligand>
        <name>ATP</name>
        <dbReference type="ChEBI" id="CHEBI:30616"/>
    </ligand>
</feature>
<keyword evidence="1 6" id="KW-0547">Nucleotide-binding</keyword>
<dbReference type="Gene3D" id="3.40.850.10">
    <property type="entry name" value="Kinesin motor domain"/>
    <property type="match status" value="1"/>
</dbReference>
<evidence type="ECO:0000256" key="7">
    <source>
        <dbReference type="SAM" id="MobiDB-lite"/>
    </source>
</evidence>
<dbReference type="Gene3D" id="1.20.58.530">
    <property type="match status" value="1"/>
</dbReference>
<evidence type="ECO:0000256" key="5">
    <source>
        <dbReference type="ARBA" id="ARBA00023203"/>
    </source>
</evidence>
<dbReference type="InterPro" id="IPR001609">
    <property type="entry name" value="Myosin_head_motor_dom-like"/>
</dbReference>
<dbReference type="Proteomes" id="UP000678499">
    <property type="component" value="Unassembled WGS sequence"/>
</dbReference>
<dbReference type="PRINTS" id="PR00193">
    <property type="entry name" value="MYOSINHEAVY"/>
</dbReference>
<evidence type="ECO:0000256" key="8">
    <source>
        <dbReference type="SAM" id="Phobius"/>
    </source>
</evidence>